<evidence type="ECO:0000313" key="1">
    <source>
        <dbReference type="EMBL" id="MBB3139404.1"/>
    </source>
</evidence>
<dbReference type="RefSeq" id="WP_183385817.1">
    <property type="nucleotide sequence ID" value="NZ_JACHXM010000001.1"/>
</dbReference>
<organism evidence="1 2">
    <name type="scientific">Halomonas organivorans</name>
    <dbReference type="NCBI Taxonomy" id="257772"/>
    <lineage>
        <taxon>Bacteria</taxon>
        <taxon>Pseudomonadati</taxon>
        <taxon>Pseudomonadota</taxon>
        <taxon>Gammaproteobacteria</taxon>
        <taxon>Oceanospirillales</taxon>
        <taxon>Halomonadaceae</taxon>
        <taxon>Halomonas</taxon>
    </lineage>
</organism>
<keyword evidence="2" id="KW-1185">Reference proteome</keyword>
<proteinExistence type="predicted"/>
<evidence type="ECO:0000313" key="2">
    <source>
        <dbReference type="Proteomes" id="UP000525987"/>
    </source>
</evidence>
<gene>
    <name evidence="1" type="ORF">FHR96_000250</name>
</gene>
<dbReference type="Proteomes" id="UP000525987">
    <property type="component" value="Unassembled WGS sequence"/>
</dbReference>
<protein>
    <submittedName>
        <fullName evidence="1">Uncharacterized protein</fullName>
    </submittedName>
</protein>
<dbReference type="AlphaFoldDB" id="A0A7W5BV62"/>
<name>A0A7W5BV62_9GAMM</name>
<comment type="caution">
    <text evidence="1">The sequence shown here is derived from an EMBL/GenBank/DDBJ whole genome shotgun (WGS) entry which is preliminary data.</text>
</comment>
<reference evidence="1 2" key="1">
    <citation type="submission" date="2020-08" db="EMBL/GenBank/DDBJ databases">
        <title>Genomic Encyclopedia of Type Strains, Phase III (KMG-III): the genomes of soil and plant-associated and newly described type strains.</title>
        <authorList>
            <person name="Whitman W."/>
        </authorList>
    </citation>
    <scope>NUCLEOTIDE SEQUENCE [LARGE SCALE GENOMIC DNA]</scope>
    <source>
        <strain evidence="1 2">CECT 5995</strain>
    </source>
</reference>
<sequence>MTDPLADELARRVRRQLEMAPEAVLPMTYQQLAEALELTPPRTIRRVALALEALMREDAREGRPFLAALVVSRQGEGLPRAGFFELAVELGRFPDDPDAQATAWREEFRLALSARLTGR</sequence>
<accession>A0A7W5BV62</accession>
<dbReference type="EMBL" id="JACHXM010000001">
    <property type="protein sequence ID" value="MBB3139404.1"/>
    <property type="molecule type" value="Genomic_DNA"/>
</dbReference>